<protein>
    <submittedName>
        <fullName evidence="1">Uncharacterized protein</fullName>
    </submittedName>
</protein>
<comment type="caution">
    <text evidence="1">The sequence shown here is derived from an EMBL/GenBank/DDBJ whole genome shotgun (WGS) entry which is preliminary data.</text>
</comment>
<proteinExistence type="predicted"/>
<accession>A0ABV5WVA1</accession>
<name>A0ABV5WVA1_9LACO</name>
<reference evidence="1 2" key="1">
    <citation type="submission" date="2024-09" db="EMBL/GenBank/DDBJ databases">
        <authorList>
            <person name="Sun Q."/>
            <person name="Mori K."/>
        </authorList>
    </citation>
    <scope>NUCLEOTIDE SEQUENCE [LARGE SCALE GENOMIC DNA]</scope>
    <source>
        <strain evidence="1 2">TBRC 4576</strain>
    </source>
</reference>
<dbReference type="RefSeq" id="WP_137643767.1">
    <property type="nucleotide sequence ID" value="NZ_BJEA01000028.1"/>
</dbReference>
<dbReference type="EMBL" id="JBHLZY010000014">
    <property type="protein sequence ID" value="MFB9769466.1"/>
    <property type="molecule type" value="Genomic_DNA"/>
</dbReference>
<evidence type="ECO:0000313" key="2">
    <source>
        <dbReference type="Proteomes" id="UP001589691"/>
    </source>
</evidence>
<keyword evidence="2" id="KW-1185">Reference proteome</keyword>
<evidence type="ECO:0000313" key="1">
    <source>
        <dbReference type="EMBL" id="MFB9769466.1"/>
    </source>
</evidence>
<gene>
    <name evidence="1" type="ORF">ACFFLI_06150</name>
</gene>
<organism evidence="1 2">
    <name type="scientific">Lactiplantibacillus modestisalitolerans</name>
    <dbReference type="NCBI Taxonomy" id="1457219"/>
    <lineage>
        <taxon>Bacteria</taxon>
        <taxon>Bacillati</taxon>
        <taxon>Bacillota</taxon>
        <taxon>Bacilli</taxon>
        <taxon>Lactobacillales</taxon>
        <taxon>Lactobacillaceae</taxon>
        <taxon>Lactiplantibacillus</taxon>
    </lineage>
</organism>
<dbReference type="Proteomes" id="UP001589691">
    <property type="component" value="Unassembled WGS sequence"/>
</dbReference>
<sequence length="129" mass="14888">MDFADLQPIELHHTPLGTRNQLPVQHRRQLDWAKLARLIADNADVMMQVEAGLAEDWLNTHGTIWDDQHGYHRYPNDNRDFDDTVFWGASTWATPSIVVTFHDERTRAFACFRPGNDPDFHYLGTLGEA</sequence>